<evidence type="ECO:0000313" key="4">
    <source>
        <dbReference type="EMBL" id="SSX25284.1"/>
    </source>
</evidence>
<name>A0A336KLL4_CULSO</name>
<protein>
    <submittedName>
        <fullName evidence="3">CSON012155 protein</fullName>
    </submittedName>
</protein>
<gene>
    <name evidence="3" type="primary">CSON012155</name>
</gene>
<dbReference type="EMBL" id="UFQT01000558">
    <property type="protein sequence ID" value="SSX25284.1"/>
    <property type="molecule type" value="Genomic_DNA"/>
</dbReference>
<organism evidence="3">
    <name type="scientific">Culicoides sonorensis</name>
    <name type="common">Biting midge</name>
    <dbReference type="NCBI Taxonomy" id="179676"/>
    <lineage>
        <taxon>Eukaryota</taxon>
        <taxon>Metazoa</taxon>
        <taxon>Ecdysozoa</taxon>
        <taxon>Arthropoda</taxon>
        <taxon>Hexapoda</taxon>
        <taxon>Insecta</taxon>
        <taxon>Pterygota</taxon>
        <taxon>Neoptera</taxon>
        <taxon>Endopterygota</taxon>
        <taxon>Diptera</taxon>
        <taxon>Nematocera</taxon>
        <taxon>Chironomoidea</taxon>
        <taxon>Ceratopogonidae</taxon>
        <taxon>Ceratopogoninae</taxon>
        <taxon>Culicoides</taxon>
        <taxon>Monoculicoides</taxon>
    </lineage>
</organism>
<proteinExistence type="predicted"/>
<dbReference type="VEuPathDB" id="VectorBase:CSON012155"/>
<feature type="chain" id="PRO_5036062051" evidence="2">
    <location>
        <begin position="19"/>
        <end position="79"/>
    </location>
</feature>
<evidence type="ECO:0000256" key="2">
    <source>
        <dbReference type="SAM" id="SignalP"/>
    </source>
</evidence>
<feature type="compositionally biased region" description="Polar residues" evidence="1">
    <location>
        <begin position="37"/>
        <end position="63"/>
    </location>
</feature>
<sequence length="79" mass="8519">MMALKAAVLFACIVLALGGSPIIRPGTGNPSPRLPRTSASQQQHLLNGTGSRNLTAKTFNNNAARPRTRHQNTRTIQKK</sequence>
<keyword evidence="2" id="KW-0732">Signal</keyword>
<evidence type="ECO:0000256" key="1">
    <source>
        <dbReference type="SAM" id="MobiDB-lite"/>
    </source>
</evidence>
<dbReference type="AlphaFoldDB" id="A0A336KLL4"/>
<dbReference type="EMBL" id="UFQS01000558">
    <property type="protein sequence ID" value="SSX04922.1"/>
    <property type="molecule type" value="Genomic_DNA"/>
</dbReference>
<feature type="signal peptide" evidence="2">
    <location>
        <begin position="1"/>
        <end position="18"/>
    </location>
</feature>
<feature type="region of interest" description="Disordered" evidence="1">
    <location>
        <begin position="22"/>
        <end position="79"/>
    </location>
</feature>
<evidence type="ECO:0000313" key="3">
    <source>
        <dbReference type="EMBL" id="SSX04922.1"/>
    </source>
</evidence>
<reference evidence="4" key="2">
    <citation type="submission" date="2018-07" db="EMBL/GenBank/DDBJ databases">
        <authorList>
            <person name="Quirk P.G."/>
            <person name="Krulwich T.A."/>
        </authorList>
    </citation>
    <scope>NUCLEOTIDE SEQUENCE</scope>
</reference>
<feature type="compositionally biased region" description="Basic residues" evidence="1">
    <location>
        <begin position="66"/>
        <end position="79"/>
    </location>
</feature>
<reference evidence="3" key="1">
    <citation type="submission" date="2018-04" db="EMBL/GenBank/DDBJ databases">
        <authorList>
            <person name="Go L.Y."/>
            <person name="Mitchell J.A."/>
        </authorList>
    </citation>
    <scope>NUCLEOTIDE SEQUENCE</scope>
    <source>
        <tissue evidence="3">Whole organism</tissue>
    </source>
</reference>
<accession>A0A336KLL4</accession>